<keyword evidence="2" id="KW-0648">Protein biosynthesis</keyword>
<protein>
    <submittedName>
        <fullName evidence="4">G elongation factor, mitochondrial 2</fullName>
    </submittedName>
</protein>
<reference evidence="4 5" key="1">
    <citation type="submission" date="2024-11" db="EMBL/GenBank/DDBJ databases">
        <title>Adaptive evolution of stress response genes in parasites aligns with host niche diversity.</title>
        <authorList>
            <person name="Hahn C."/>
            <person name="Resl P."/>
        </authorList>
    </citation>
    <scope>NUCLEOTIDE SEQUENCE [LARGE SCALE GENOMIC DNA]</scope>
    <source>
        <strain evidence="4">EGGRZ-B1_66</strain>
        <tissue evidence="4">Body</tissue>
    </source>
</reference>
<dbReference type="InterPro" id="IPR027417">
    <property type="entry name" value="P-loop_NTPase"/>
</dbReference>
<dbReference type="Gene3D" id="2.40.30.10">
    <property type="entry name" value="Translation factors"/>
    <property type="match status" value="1"/>
</dbReference>
<dbReference type="InterPro" id="IPR009000">
    <property type="entry name" value="Transl_B-barrel_sf"/>
</dbReference>
<dbReference type="Gene3D" id="3.40.50.300">
    <property type="entry name" value="P-loop containing nucleotide triphosphate hydrolases"/>
    <property type="match status" value="1"/>
</dbReference>
<evidence type="ECO:0000256" key="2">
    <source>
        <dbReference type="ARBA" id="ARBA00022917"/>
    </source>
</evidence>
<evidence type="ECO:0000313" key="5">
    <source>
        <dbReference type="Proteomes" id="UP001626550"/>
    </source>
</evidence>
<keyword evidence="5" id="KW-1185">Reference proteome</keyword>
<dbReference type="AlphaFoldDB" id="A0ABD2PKQ3"/>
<feature type="non-terminal residue" evidence="4">
    <location>
        <position position="1"/>
    </location>
</feature>
<dbReference type="GO" id="GO:0005525">
    <property type="term" value="F:GTP binding"/>
    <property type="evidence" value="ECO:0007669"/>
    <property type="project" value="UniProtKB-KW"/>
</dbReference>
<keyword evidence="4" id="KW-0251">Elongation factor</keyword>
<dbReference type="PANTHER" id="PTHR43261:SF1">
    <property type="entry name" value="RIBOSOME-RELEASING FACTOR 2, MITOCHONDRIAL"/>
    <property type="match status" value="1"/>
</dbReference>
<dbReference type="SUPFAM" id="SSF52540">
    <property type="entry name" value="P-loop containing nucleoside triphosphate hydrolases"/>
    <property type="match status" value="1"/>
</dbReference>
<evidence type="ECO:0000256" key="1">
    <source>
        <dbReference type="ARBA" id="ARBA00022741"/>
    </source>
</evidence>
<keyword evidence="1" id="KW-0547">Nucleotide-binding</keyword>
<evidence type="ECO:0000256" key="3">
    <source>
        <dbReference type="ARBA" id="ARBA00023134"/>
    </source>
</evidence>
<keyword evidence="3" id="KW-0342">GTP-binding</keyword>
<dbReference type="GO" id="GO:0003746">
    <property type="term" value="F:translation elongation factor activity"/>
    <property type="evidence" value="ECO:0007669"/>
    <property type="project" value="UniProtKB-KW"/>
</dbReference>
<accession>A0ABD2PKQ3</accession>
<name>A0ABD2PKQ3_9PLAT</name>
<gene>
    <name evidence="4" type="primary">GFM2_2</name>
    <name evidence="4" type="ORF">Ciccas_014530</name>
</gene>
<dbReference type="SUPFAM" id="SSF50447">
    <property type="entry name" value="Translation proteins"/>
    <property type="match status" value="1"/>
</dbReference>
<organism evidence="4 5">
    <name type="scientific">Cichlidogyrus casuarinus</name>
    <dbReference type="NCBI Taxonomy" id="1844966"/>
    <lineage>
        <taxon>Eukaryota</taxon>
        <taxon>Metazoa</taxon>
        <taxon>Spiralia</taxon>
        <taxon>Lophotrochozoa</taxon>
        <taxon>Platyhelminthes</taxon>
        <taxon>Monogenea</taxon>
        <taxon>Monopisthocotylea</taxon>
        <taxon>Dactylogyridea</taxon>
        <taxon>Ancyrocephalidae</taxon>
        <taxon>Cichlidogyrus</taxon>
    </lineage>
</organism>
<proteinExistence type="predicted"/>
<sequence>AWKPLQKGVNWERESRHCETHDLFQLTKASGQDSKTVLGRYRLDMEELLSARHSLLDSLALSDDEFCEKQFLVAKSPELTCSPEHVMETIRRATLAHKAVPVLVGSSFTDVAVTPLMNAMVNFLPNPTERPLPLFVQEALSPTKSDLIFIFKIFHSIQREAISLARVYAGSLDSKTGKMTNLSRKNEEREQIHKILRLTGDSVDEIESCHVGDIVALSGLKHAKCGDLLSTTSSSEVCTLVIDSYSQLEIK</sequence>
<comment type="caution">
    <text evidence="4">The sequence shown here is derived from an EMBL/GenBank/DDBJ whole genome shotgun (WGS) entry which is preliminary data.</text>
</comment>
<dbReference type="PANTHER" id="PTHR43261">
    <property type="entry name" value="TRANSLATION ELONGATION FACTOR G-RELATED"/>
    <property type="match status" value="1"/>
</dbReference>
<evidence type="ECO:0000313" key="4">
    <source>
        <dbReference type="EMBL" id="KAL3306971.1"/>
    </source>
</evidence>
<dbReference type="Proteomes" id="UP001626550">
    <property type="component" value="Unassembled WGS sequence"/>
</dbReference>
<dbReference type="EMBL" id="JBJKFK010008804">
    <property type="protein sequence ID" value="KAL3306971.1"/>
    <property type="molecule type" value="Genomic_DNA"/>
</dbReference>